<keyword evidence="3" id="KW-1185">Reference proteome</keyword>
<reference evidence="2" key="1">
    <citation type="submission" date="2023-04" db="EMBL/GenBank/DDBJ databases">
        <title>Phytophthora fragariaefolia NBRC 109709.</title>
        <authorList>
            <person name="Ichikawa N."/>
            <person name="Sato H."/>
            <person name="Tonouchi N."/>
        </authorList>
    </citation>
    <scope>NUCLEOTIDE SEQUENCE</scope>
    <source>
        <strain evidence="2">NBRC 109709</strain>
    </source>
</reference>
<dbReference type="EMBL" id="BSXT01002282">
    <property type="protein sequence ID" value="GMF48156.1"/>
    <property type="molecule type" value="Genomic_DNA"/>
</dbReference>
<dbReference type="Pfam" id="PF07727">
    <property type="entry name" value="RVT_2"/>
    <property type="match status" value="1"/>
</dbReference>
<accession>A0A9W6XYT7</accession>
<evidence type="ECO:0000259" key="1">
    <source>
        <dbReference type="Pfam" id="PF07727"/>
    </source>
</evidence>
<dbReference type="Proteomes" id="UP001165121">
    <property type="component" value="Unassembled WGS sequence"/>
</dbReference>
<organism evidence="2 3">
    <name type="scientific">Phytophthora fragariaefolia</name>
    <dbReference type="NCBI Taxonomy" id="1490495"/>
    <lineage>
        <taxon>Eukaryota</taxon>
        <taxon>Sar</taxon>
        <taxon>Stramenopiles</taxon>
        <taxon>Oomycota</taxon>
        <taxon>Peronosporomycetes</taxon>
        <taxon>Peronosporales</taxon>
        <taxon>Peronosporaceae</taxon>
        <taxon>Phytophthora</taxon>
    </lineage>
</organism>
<gene>
    <name evidence="2" type="ORF">Pfra01_001847800</name>
</gene>
<dbReference type="OrthoDB" id="1931024at2759"/>
<dbReference type="AlphaFoldDB" id="A0A9W6XYT7"/>
<evidence type="ECO:0000313" key="2">
    <source>
        <dbReference type="EMBL" id="GMF48156.1"/>
    </source>
</evidence>
<name>A0A9W6XYT7_9STRA</name>
<protein>
    <submittedName>
        <fullName evidence="2">Unnamed protein product</fullName>
    </submittedName>
</protein>
<proteinExistence type="predicted"/>
<dbReference type="InterPro" id="IPR013103">
    <property type="entry name" value="RVT_2"/>
</dbReference>
<sequence length="305" mass="35201">MVARSTQIHDRLPEKLTTEELHEIESLRLPLSNDMNYPQATQISPDRITGTVGATRKKGQLPVAVGAKRRCKQNIAATVISRPQRIRKIPVRYSDYKCYQTHIDNAIAVDAKVNRIGVPKSIWDALTGAHRKRWRQALDLEYQSLLENGTWKLTSLRYGHKALPCHWVLAINLGFVRCNKEYCIYVQNVGKSWIIVVVYVDDLAIISKVMRLINQLNRDLSARFKMRDLGEIHYILKMEVRRNRKDKTMTISQHKYIKELLNKFDMEKCVPVSSPQIRGIELRAETDMSAQQIASQKFDYRGLVG</sequence>
<comment type="caution">
    <text evidence="2">The sequence shown here is derived from an EMBL/GenBank/DDBJ whole genome shotgun (WGS) entry which is preliminary data.</text>
</comment>
<evidence type="ECO:0000313" key="3">
    <source>
        <dbReference type="Proteomes" id="UP001165121"/>
    </source>
</evidence>
<feature type="domain" description="Reverse transcriptase Ty1/copia-type" evidence="1">
    <location>
        <begin position="148"/>
        <end position="277"/>
    </location>
</feature>